<dbReference type="InterPro" id="IPR048348">
    <property type="entry name" value="CCDC22_CC"/>
</dbReference>
<feature type="coiled-coil region" evidence="3">
    <location>
        <begin position="548"/>
        <end position="575"/>
    </location>
</feature>
<evidence type="ECO:0000313" key="7">
    <source>
        <dbReference type="Proteomes" id="UP001307889"/>
    </source>
</evidence>
<dbReference type="InterPro" id="IPR048349">
    <property type="entry name" value="CCDC22_N"/>
</dbReference>
<gene>
    <name evidence="6" type="ORF">NTJ_11710</name>
</gene>
<evidence type="ECO:0000313" key="6">
    <source>
        <dbReference type="EMBL" id="BES98894.1"/>
    </source>
</evidence>
<accession>A0ABN7B5N7</accession>
<evidence type="ECO:0000256" key="3">
    <source>
        <dbReference type="SAM" id="Coils"/>
    </source>
</evidence>
<feature type="domain" description="CCDC22 coiled-coil" evidence="4">
    <location>
        <begin position="283"/>
        <end position="540"/>
    </location>
</feature>
<dbReference type="PANTHER" id="PTHR15668">
    <property type="entry name" value="JM1 PROTEIN"/>
    <property type="match status" value="1"/>
</dbReference>
<proteinExistence type="inferred from homology"/>
<sequence length="583" mass="66407">MEEVDKIIIQSLQDIGCLIQDGTESLDCFTTELVIEASARCLDVIIPGSDIPKQLPINMAARFQVGAKIADACKELGYTGDVGYQTFLYSNVTDLRRIFIFLVEKLPRESERVAEPEPDDPLLRLKSEVCWSVRNSLNPRLKLEDVESLPFVADPLESGIIVPRDKLSWSPKEWLDYCANTLRLLPGQTSAQRLLPSVITLNARGLVSRSIRISGSKASSPVVNPLPLPPIPTPRSPKRPTTWLEQQAQIFQGRPPSSASKEQIAIVNSEVAVDDAGREENERIEIEELQLHIDQLLVDLAADSAELNRVRYEYETVEDDLKTRVKEYEALCKALELLPNYEENLKKVDGLISLSNKRYESLNAQWETYREPLEARRDELRSKTANLLNNSDSRTGAAAALKRKLENVVKRIRAKQQSIRLLQEEYDQLPKNIIRSSYTRRILEIIGNIRKQRDEIDKILRDTIDLQRKTNSLFGTIDRLFTVVDETIFRNAKKDEHSKKAYKHLATLHTDCSDIVRMVVETGVIEREIRDLQEQVDHESFKQTADNVARISADMRLLKQENVTLERQLKFCDQNSSGARVPL</sequence>
<evidence type="ECO:0000256" key="2">
    <source>
        <dbReference type="ARBA" id="ARBA00017553"/>
    </source>
</evidence>
<protein>
    <recommendedName>
        <fullName evidence="2">Coiled-coil domain-containing protein 22 homolog</fullName>
    </recommendedName>
</protein>
<dbReference type="Proteomes" id="UP001307889">
    <property type="component" value="Chromosome 10"/>
</dbReference>
<dbReference type="InterPro" id="IPR008530">
    <property type="entry name" value="CCDC22"/>
</dbReference>
<evidence type="ECO:0000256" key="1">
    <source>
        <dbReference type="ARBA" id="ARBA00006438"/>
    </source>
</evidence>
<keyword evidence="3" id="KW-0175">Coiled coil</keyword>
<name>A0ABN7B5N7_9HEMI</name>
<evidence type="ECO:0000259" key="5">
    <source>
        <dbReference type="Pfam" id="PF21674"/>
    </source>
</evidence>
<dbReference type="EMBL" id="AP028918">
    <property type="protein sequence ID" value="BES98894.1"/>
    <property type="molecule type" value="Genomic_DNA"/>
</dbReference>
<dbReference type="Pfam" id="PF05667">
    <property type="entry name" value="CCDC22_CC"/>
    <property type="match status" value="1"/>
</dbReference>
<keyword evidence="7" id="KW-1185">Reference proteome</keyword>
<dbReference type="Pfam" id="PF21674">
    <property type="entry name" value="CCDC22_N"/>
    <property type="match status" value="1"/>
</dbReference>
<feature type="coiled-coil region" evidence="3">
    <location>
        <begin position="398"/>
        <end position="425"/>
    </location>
</feature>
<evidence type="ECO:0000259" key="4">
    <source>
        <dbReference type="Pfam" id="PF05667"/>
    </source>
</evidence>
<reference evidence="6 7" key="1">
    <citation type="submission" date="2023-09" db="EMBL/GenBank/DDBJ databases">
        <title>Nesidiocoris tenuis whole genome shotgun sequence.</title>
        <authorList>
            <person name="Shibata T."/>
            <person name="Shimoda M."/>
            <person name="Kobayashi T."/>
            <person name="Uehara T."/>
        </authorList>
    </citation>
    <scope>NUCLEOTIDE SEQUENCE [LARGE SCALE GENOMIC DNA]</scope>
    <source>
        <strain evidence="6 7">Japan</strain>
    </source>
</reference>
<feature type="domain" description="CCDC22 N-terminal" evidence="5">
    <location>
        <begin position="1"/>
        <end position="107"/>
    </location>
</feature>
<dbReference type="PANTHER" id="PTHR15668:SF4">
    <property type="entry name" value="COILED-COIL DOMAIN-CONTAINING PROTEIN 22"/>
    <property type="match status" value="1"/>
</dbReference>
<comment type="similarity">
    <text evidence="1">Belongs to the CCDC22 family.</text>
</comment>
<organism evidence="6 7">
    <name type="scientific">Nesidiocoris tenuis</name>
    <dbReference type="NCBI Taxonomy" id="355587"/>
    <lineage>
        <taxon>Eukaryota</taxon>
        <taxon>Metazoa</taxon>
        <taxon>Ecdysozoa</taxon>
        <taxon>Arthropoda</taxon>
        <taxon>Hexapoda</taxon>
        <taxon>Insecta</taxon>
        <taxon>Pterygota</taxon>
        <taxon>Neoptera</taxon>
        <taxon>Paraneoptera</taxon>
        <taxon>Hemiptera</taxon>
        <taxon>Heteroptera</taxon>
        <taxon>Panheteroptera</taxon>
        <taxon>Cimicomorpha</taxon>
        <taxon>Miridae</taxon>
        <taxon>Dicyphina</taxon>
        <taxon>Nesidiocoris</taxon>
    </lineage>
</organism>